<feature type="transmembrane region" description="Helical" evidence="1">
    <location>
        <begin position="63"/>
        <end position="82"/>
    </location>
</feature>
<dbReference type="AlphaFoldDB" id="A0A4R5VH11"/>
<dbReference type="RefSeq" id="WP_133357887.1">
    <property type="nucleotide sequence ID" value="NZ_SMUV01000030.1"/>
</dbReference>
<feature type="transmembrane region" description="Helical" evidence="1">
    <location>
        <begin position="379"/>
        <end position="397"/>
    </location>
</feature>
<dbReference type="EMBL" id="SMUV01000030">
    <property type="protein sequence ID" value="TDK53009.1"/>
    <property type="molecule type" value="Genomic_DNA"/>
</dbReference>
<feature type="transmembrane region" description="Helical" evidence="1">
    <location>
        <begin position="131"/>
        <end position="158"/>
    </location>
</feature>
<feature type="transmembrane region" description="Helical" evidence="1">
    <location>
        <begin position="403"/>
        <end position="429"/>
    </location>
</feature>
<gene>
    <name evidence="2" type="ORF">E1832_00915</name>
</gene>
<feature type="transmembrane region" description="Helical" evidence="1">
    <location>
        <begin position="94"/>
        <end position="111"/>
    </location>
</feature>
<feature type="transmembrane region" description="Helical" evidence="1">
    <location>
        <begin position="178"/>
        <end position="202"/>
    </location>
</feature>
<feature type="transmembrane region" description="Helical" evidence="1">
    <location>
        <begin position="441"/>
        <end position="462"/>
    </location>
</feature>
<feature type="transmembrane region" description="Helical" evidence="1">
    <location>
        <begin position="278"/>
        <end position="298"/>
    </location>
</feature>
<reference evidence="2 3" key="1">
    <citation type="submission" date="2019-03" db="EMBL/GenBank/DDBJ databases">
        <title>Ruegeria lutea sp. nov., a novel strain, isolated from marine sediment, the Masan Bay, South Korea.</title>
        <authorList>
            <person name="Kim J."/>
            <person name="Kim D.-Y."/>
            <person name="Lee S.-S."/>
        </authorList>
    </citation>
    <scope>NUCLEOTIDE SEQUENCE [LARGE SCALE GENOMIC DNA]</scope>
    <source>
        <strain evidence="2 3">318-1</strain>
    </source>
</reference>
<feature type="transmembrane region" description="Helical" evidence="1">
    <location>
        <begin position="38"/>
        <end position="57"/>
    </location>
</feature>
<keyword evidence="1" id="KW-0812">Transmembrane</keyword>
<feature type="transmembrane region" description="Helical" evidence="1">
    <location>
        <begin position="255"/>
        <end position="272"/>
    </location>
</feature>
<keyword evidence="1" id="KW-1133">Transmembrane helix</keyword>
<keyword evidence="1" id="KW-0472">Membrane</keyword>
<proteinExistence type="predicted"/>
<keyword evidence="3" id="KW-1185">Reference proteome</keyword>
<evidence type="ECO:0000313" key="3">
    <source>
        <dbReference type="Proteomes" id="UP000295301"/>
    </source>
</evidence>
<name>A0A4R5VH11_9RHOB</name>
<organism evidence="2 3">
    <name type="scientific">Antarcticimicrobium luteum</name>
    <dbReference type="NCBI Taxonomy" id="2547397"/>
    <lineage>
        <taxon>Bacteria</taxon>
        <taxon>Pseudomonadati</taxon>
        <taxon>Pseudomonadota</taxon>
        <taxon>Alphaproteobacteria</taxon>
        <taxon>Rhodobacterales</taxon>
        <taxon>Paracoccaceae</taxon>
        <taxon>Antarcticimicrobium</taxon>
    </lineage>
</organism>
<accession>A0A4R5VH11</accession>
<evidence type="ECO:0000313" key="2">
    <source>
        <dbReference type="EMBL" id="TDK53009.1"/>
    </source>
</evidence>
<feature type="transmembrane region" description="Helical" evidence="1">
    <location>
        <begin position="327"/>
        <end position="346"/>
    </location>
</feature>
<dbReference type="Proteomes" id="UP000295301">
    <property type="component" value="Unassembled WGS sequence"/>
</dbReference>
<evidence type="ECO:0000256" key="1">
    <source>
        <dbReference type="SAM" id="Phobius"/>
    </source>
</evidence>
<dbReference type="OrthoDB" id="7832851at2"/>
<comment type="caution">
    <text evidence="2">The sequence shown here is derived from an EMBL/GenBank/DDBJ whole genome shotgun (WGS) entry which is preliminary data.</text>
</comment>
<protein>
    <submittedName>
        <fullName evidence="2">Uncharacterized protein</fullName>
    </submittedName>
</protein>
<feature type="transmembrane region" description="Helical" evidence="1">
    <location>
        <begin position="214"/>
        <end position="235"/>
    </location>
</feature>
<feature type="transmembrane region" description="Helical" evidence="1">
    <location>
        <begin position="13"/>
        <end position="31"/>
    </location>
</feature>
<sequence length="463" mass="48110">MSDPTPDGTGLRGAIPIALILPAIVLAFIDLVTGQHALAGPALILVLTFVLVGWRGLKPNARIMLAMSAVVVIGCIAVGVSWAEFQVIASRTMYLPVLVAVMTVLRVAAEGSPMVTGAGHFVVEQPPSRRFGLLAIGSQIFGVLLNVGGFLLLLNIALRTVNATAPNERVREIQTRRVVNAILRGFAPGIYWSPLGVAINLLLPIFPGLTWFGFLPYGLSALAFYLAVSWAFDLLEPRARNVPPAKSGRGRLQDLLGLVLVLVVIAGAAGLAEHFLGVPLRAAILIIVPSYAVLWMLANRGAVSPGASLARMGGETIRLLPRSTSEICVMTASGFVGLALAAMVPASVVEAIVLKAGFSAGVLAVVVAWLILALSMVGISPVITGTLFVAAIAGVGIDMPDAMFMLAALIGWSCAVIVSPMTATIAIASGALDRPASQVGLRWNGATAVAILVIASIGFLIVY</sequence>